<dbReference type="Proteomes" id="UP001652621">
    <property type="component" value="Unplaced"/>
</dbReference>
<evidence type="ECO:0000256" key="3">
    <source>
        <dbReference type="ARBA" id="ARBA00022786"/>
    </source>
</evidence>
<dbReference type="SMART" id="SM00969">
    <property type="entry name" value="SOCS_box"/>
    <property type="match status" value="1"/>
</dbReference>
<proteinExistence type="predicted"/>
<feature type="compositionally biased region" description="Low complexity" evidence="6">
    <location>
        <begin position="257"/>
        <end position="270"/>
    </location>
</feature>
<dbReference type="InterPro" id="IPR000980">
    <property type="entry name" value="SH2"/>
</dbReference>
<evidence type="ECO:0000256" key="6">
    <source>
        <dbReference type="SAM" id="MobiDB-lite"/>
    </source>
</evidence>
<sequence>MGHRFSKTAASATKTQTAGQEIINGQELPNQIIPLTTATTTKTGRIPIPNTNNNSHIIEPTINLQIQESPTGGIFQAEGDCCRTNTTCLHSATTATPSGSGGGGILHQTLDCNGSANSVNGSCSSTSVNNLSCGRQIIIKIQLAKMENGNEITNTMSSSPCSSNSATLIPQDISLEALTADCNLNSTELMAAATETAMPAHFLNVTLNSNGAGRSSSSTLNQANPTRTAGSSFSSTTLVMPSAAAATSNNNYFNQRSSTNFPSSSTSSSSMADGARERLERLSQDNGITEETSEDIVEYCEVLESELKPLATGASTAPTTEESEIESNVCCRRKSKSLANNGGSSSSSSTTSTKRRCRKCSCRDAFRRILDPSLSRSSNKAQKQQQQQLERERKAAEQKAQKSSVERHSIPNLPSNRIVNALQLQRNSMHSTTLAQSTNATTSAALVLPSATGTTTATSGAAAATLWNTTASAGTNGSDVIIPLTTPSQFVVVQCAIPITPAVTTANAMTLPVNSIISITQNPVLSTASVPSTSSANASNNNDLMVQVPYSHCALRNPLKSSIPTSTATTTTTYHAPPGAGTSSSSSSSGGSVAGAPAAVTNGPIVHSQVDFVHYLVPDLERITNSSFYWGKIDRYEAERLLEGKPEGTFLLRDSAQEEFLFSVTFRKYGRSLHARIEQSGHRFSFDCHDPGVFTASTVTGLLEHYKDPACVMFFEPMLTMPLHRKNCFSLQQLCRATIVSNTTYDGINELELPVRLKSYLKEYHYKQKLRVKSTEPTYTVHCK</sequence>
<evidence type="ECO:0000259" key="7">
    <source>
        <dbReference type="PROSITE" id="PS50001"/>
    </source>
</evidence>
<keyword evidence="9" id="KW-1185">Reference proteome</keyword>
<feature type="region of interest" description="Disordered" evidence="6">
    <location>
        <begin position="1"/>
        <end position="23"/>
    </location>
</feature>
<protein>
    <submittedName>
        <fullName evidence="10 11">Mucin-5AC</fullName>
    </submittedName>
</protein>
<feature type="region of interest" description="Disordered" evidence="6">
    <location>
        <begin position="311"/>
        <end position="352"/>
    </location>
</feature>
<dbReference type="RefSeq" id="XP_005179585.2">
    <property type="nucleotide sequence ID" value="XM_005179528.4"/>
</dbReference>
<dbReference type="Pfam" id="PF00017">
    <property type="entry name" value="SH2"/>
    <property type="match status" value="1"/>
</dbReference>
<dbReference type="PROSITE" id="PS50225">
    <property type="entry name" value="SOCS"/>
    <property type="match status" value="1"/>
</dbReference>
<keyword evidence="1" id="KW-0341">Growth regulation</keyword>
<feature type="domain" description="SH2" evidence="7">
    <location>
        <begin position="628"/>
        <end position="723"/>
    </location>
</feature>
<reference evidence="10 11" key="1">
    <citation type="submission" date="2025-05" db="UniProtKB">
        <authorList>
            <consortium name="RefSeq"/>
        </authorList>
    </citation>
    <scope>IDENTIFICATION</scope>
    <source>
        <strain evidence="10 11">Aabys</strain>
        <tissue evidence="10 11">Whole body</tissue>
    </source>
</reference>
<dbReference type="InterPro" id="IPR001496">
    <property type="entry name" value="SOCS_box"/>
</dbReference>
<dbReference type="PROSITE" id="PS50001">
    <property type="entry name" value="SH2"/>
    <property type="match status" value="1"/>
</dbReference>
<dbReference type="SMART" id="SM00253">
    <property type="entry name" value="SOCS"/>
    <property type="match status" value="1"/>
</dbReference>
<feature type="compositionally biased region" description="Low complexity" evidence="6">
    <location>
        <begin position="375"/>
        <end position="388"/>
    </location>
</feature>
<keyword evidence="3" id="KW-0833">Ubl conjugation pathway</keyword>
<dbReference type="SUPFAM" id="SSF158235">
    <property type="entry name" value="SOCS box-like"/>
    <property type="match status" value="1"/>
</dbReference>
<feature type="region of interest" description="Disordered" evidence="6">
    <location>
        <begin position="213"/>
        <end position="234"/>
    </location>
</feature>
<dbReference type="InterPro" id="IPR036860">
    <property type="entry name" value="SH2_dom_sf"/>
</dbReference>
<evidence type="ECO:0000256" key="5">
    <source>
        <dbReference type="PROSITE-ProRule" id="PRU00191"/>
    </source>
</evidence>
<dbReference type="VEuPathDB" id="VectorBase:MDOMA2_004509"/>
<accession>A0A9J7CNV2</accession>
<evidence type="ECO:0000256" key="4">
    <source>
        <dbReference type="ARBA" id="ARBA00022999"/>
    </source>
</evidence>
<feature type="region of interest" description="Disordered" evidence="6">
    <location>
        <begin position="561"/>
        <end position="596"/>
    </location>
</feature>
<dbReference type="Gene3D" id="3.30.505.10">
    <property type="entry name" value="SH2 domain"/>
    <property type="match status" value="1"/>
</dbReference>
<evidence type="ECO:0000313" key="10">
    <source>
        <dbReference type="RefSeq" id="XP_005179585.2"/>
    </source>
</evidence>
<feature type="compositionally biased region" description="Low complexity" evidence="6">
    <location>
        <begin position="7"/>
        <end position="18"/>
    </location>
</feature>
<feature type="compositionally biased region" description="Basic and acidic residues" evidence="6">
    <location>
        <begin position="274"/>
        <end position="283"/>
    </location>
</feature>
<dbReference type="SUPFAM" id="SSF55550">
    <property type="entry name" value="SH2 domain"/>
    <property type="match status" value="1"/>
</dbReference>
<dbReference type="PANTHER" id="PTHR10155:SF0">
    <property type="entry name" value="SUPPRESSOR OF CYTOKINE SIGNALING AT 36E, ISOFORM D"/>
    <property type="match status" value="1"/>
</dbReference>
<evidence type="ECO:0000313" key="9">
    <source>
        <dbReference type="Proteomes" id="UP001652621"/>
    </source>
</evidence>
<dbReference type="STRING" id="7370.A0A1I8MT60"/>
<keyword evidence="2" id="KW-0734">Signal transduction inhibitor</keyword>
<organism evidence="9 10">
    <name type="scientific">Musca domestica</name>
    <name type="common">House fly</name>
    <dbReference type="NCBI Taxonomy" id="7370"/>
    <lineage>
        <taxon>Eukaryota</taxon>
        <taxon>Metazoa</taxon>
        <taxon>Ecdysozoa</taxon>
        <taxon>Arthropoda</taxon>
        <taxon>Hexapoda</taxon>
        <taxon>Insecta</taxon>
        <taxon>Pterygota</taxon>
        <taxon>Neoptera</taxon>
        <taxon>Endopterygota</taxon>
        <taxon>Diptera</taxon>
        <taxon>Brachycera</taxon>
        <taxon>Muscomorpha</taxon>
        <taxon>Muscoidea</taxon>
        <taxon>Muscidae</taxon>
        <taxon>Musca</taxon>
    </lineage>
</organism>
<dbReference type="InterPro" id="IPR036036">
    <property type="entry name" value="SOCS_box-like_dom_sf"/>
</dbReference>
<dbReference type="GeneID" id="101897335"/>
<feature type="region of interest" description="Disordered" evidence="6">
    <location>
        <begin position="250"/>
        <end position="293"/>
    </location>
</feature>
<feature type="region of interest" description="Disordered" evidence="6">
    <location>
        <begin position="371"/>
        <end position="414"/>
    </location>
</feature>
<keyword evidence="4 5" id="KW-0727">SH2 domain</keyword>
<dbReference type="Pfam" id="PF07525">
    <property type="entry name" value="SOCS_box"/>
    <property type="match status" value="1"/>
</dbReference>
<name>A0A9J7CNV2_MUSDO</name>
<evidence type="ECO:0000259" key="8">
    <source>
        <dbReference type="PROSITE" id="PS50225"/>
    </source>
</evidence>
<gene>
    <name evidence="10 11" type="primary">LOC101897335</name>
</gene>
<evidence type="ECO:0000256" key="2">
    <source>
        <dbReference type="ARBA" id="ARBA00022700"/>
    </source>
</evidence>
<dbReference type="RefSeq" id="XP_058987303.1">
    <property type="nucleotide sequence ID" value="XM_059131320.1"/>
</dbReference>
<feature type="compositionally biased region" description="Basic and acidic residues" evidence="6">
    <location>
        <begin position="389"/>
        <end position="409"/>
    </location>
</feature>
<feature type="domain" description="SOCS box" evidence="8">
    <location>
        <begin position="718"/>
        <end position="767"/>
    </location>
</feature>
<dbReference type="eggNOG" id="KOG4566">
    <property type="taxonomic scope" value="Eukaryota"/>
</dbReference>
<evidence type="ECO:0000256" key="1">
    <source>
        <dbReference type="ARBA" id="ARBA00022604"/>
    </source>
</evidence>
<dbReference type="OrthoDB" id="5979828at2759"/>
<dbReference type="SMART" id="SM00252">
    <property type="entry name" value="SH2"/>
    <property type="match status" value="1"/>
</dbReference>
<dbReference type="VEuPathDB" id="VectorBase:MDOA008192"/>
<evidence type="ECO:0000313" key="11">
    <source>
        <dbReference type="RefSeq" id="XP_058987303.1"/>
    </source>
</evidence>
<dbReference type="PANTHER" id="PTHR10155">
    <property type="entry name" value="PHOSPHATIDYLINOSITOL 3-KINASE REGULATORY SUBUNIT"/>
    <property type="match status" value="1"/>
</dbReference>